<dbReference type="InterPro" id="IPR036116">
    <property type="entry name" value="FN3_sf"/>
</dbReference>
<evidence type="ECO:0000313" key="1">
    <source>
        <dbReference type="EMBL" id="GAH54128.1"/>
    </source>
</evidence>
<organism evidence="1">
    <name type="scientific">marine sediment metagenome</name>
    <dbReference type="NCBI Taxonomy" id="412755"/>
    <lineage>
        <taxon>unclassified sequences</taxon>
        <taxon>metagenomes</taxon>
        <taxon>ecological metagenomes</taxon>
    </lineage>
</organism>
<accession>X1I977</accession>
<reference evidence="1" key="1">
    <citation type="journal article" date="2014" name="Front. Microbiol.">
        <title>High frequency of phylogenetically diverse reductive dehalogenase-homologous genes in deep subseafloor sedimentary metagenomes.</title>
        <authorList>
            <person name="Kawai M."/>
            <person name="Futagami T."/>
            <person name="Toyoda A."/>
            <person name="Takaki Y."/>
            <person name="Nishi S."/>
            <person name="Hori S."/>
            <person name="Arai W."/>
            <person name="Tsubouchi T."/>
            <person name="Morono Y."/>
            <person name="Uchiyama I."/>
            <person name="Ito T."/>
            <person name="Fujiyama A."/>
            <person name="Inagaki F."/>
            <person name="Takami H."/>
        </authorList>
    </citation>
    <scope>NUCLEOTIDE SEQUENCE</scope>
    <source>
        <strain evidence="1">Expedition CK06-06</strain>
    </source>
</reference>
<dbReference type="EMBL" id="BARU01016917">
    <property type="protein sequence ID" value="GAH54128.1"/>
    <property type="molecule type" value="Genomic_DNA"/>
</dbReference>
<comment type="caution">
    <text evidence="1">The sequence shown here is derived from an EMBL/GenBank/DDBJ whole genome shotgun (WGS) entry which is preliminary data.</text>
</comment>
<sequence length="302" mass="30992">ENTFHAAVTGNVDVCLLSTDKVVVVYEDDADANDIGEVIVGDRAVVVAPTVTTQAVSDIGTTTATGNGNITDNGGENCSKRGVCWNTTGNPTVGGGGPGYGISEETDSFGTGAFERPMTDLSPDTHYYVKAYAYNSAGYGYGSQVEFDTEPAVTEKEVSDTGSGVDATPAIEVALGVADTGKGTDATPSMTPTIPAIPDEGLGTDLIAAIEAAFTLAEIGEGVDKIGILYYVTFINVADIGEGADVISLDITIPAIEDSGKGVDAILGEYTKVVADQMYSSEWLGVAASMILSELAKGEDVV</sequence>
<dbReference type="AlphaFoldDB" id="X1I977"/>
<gene>
    <name evidence="1" type="ORF">S03H2_28085</name>
</gene>
<feature type="non-terminal residue" evidence="1">
    <location>
        <position position="302"/>
    </location>
</feature>
<feature type="non-terminal residue" evidence="1">
    <location>
        <position position="1"/>
    </location>
</feature>
<proteinExistence type="predicted"/>
<dbReference type="SUPFAM" id="SSF49265">
    <property type="entry name" value="Fibronectin type III"/>
    <property type="match status" value="1"/>
</dbReference>
<name>X1I977_9ZZZZ</name>
<protein>
    <recommendedName>
        <fullName evidence="2">Fibronectin type-III domain-containing protein</fullName>
    </recommendedName>
</protein>
<evidence type="ECO:0008006" key="2">
    <source>
        <dbReference type="Google" id="ProtNLM"/>
    </source>
</evidence>